<evidence type="ECO:0008006" key="5">
    <source>
        <dbReference type="Google" id="ProtNLM"/>
    </source>
</evidence>
<dbReference type="Proteomes" id="UP000298138">
    <property type="component" value="Unassembled WGS sequence"/>
</dbReference>
<sequence length="363" mass="39121">MSTEEILEECIRTGTIDVATWPELLPRLVARLESIAHNEFPGPTQSELSVPPTADPPQNSLNSAVPESSQSSHTLSSPLSTDDHQSTVSHTGLHPEDAAQLASLSSTLSSFTTAPPHTFQRLFELLLCPTKPYKSLPAYFRALFRVLSVYSPSTTFPLPTTALDSSDPLSLTNGDHSTTNLSFASDESLGGALLTPIPWLQGIDEDAARSGVSQGELLRREQELGLVPASQIENGGNGSEGPPGIDAQDVGPQPEGTVFPDPPRSEEEIELKDEVETSAESEERDGERDADGDVDMEKDGEGGVEMEKKEEKTDEADGQPRPEEKEDDAKGTEETDIDIDMDAPAELEEAEVVKDTKDNAMKD</sequence>
<dbReference type="PANTHER" id="PTHR16487">
    <property type="entry name" value="PPP4R2-RELATED PROTEIN"/>
    <property type="match status" value="1"/>
</dbReference>
<dbReference type="AlphaFoldDB" id="A0A4S2MT26"/>
<dbReference type="InterPro" id="IPR015267">
    <property type="entry name" value="PPP4R2"/>
</dbReference>
<protein>
    <recommendedName>
        <fullName evidence="5">PPP4R2-domain-containing protein</fullName>
    </recommendedName>
</protein>
<feature type="compositionally biased region" description="Basic and acidic residues" evidence="2">
    <location>
        <begin position="318"/>
        <end position="333"/>
    </location>
</feature>
<evidence type="ECO:0000256" key="1">
    <source>
        <dbReference type="ARBA" id="ARBA00009207"/>
    </source>
</evidence>
<dbReference type="GO" id="GO:0019888">
    <property type="term" value="F:protein phosphatase regulator activity"/>
    <property type="evidence" value="ECO:0007669"/>
    <property type="project" value="InterPro"/>
</dbReference>
<dbReference type="InParanoid" id="A0A4S2MT26"/>
<feature type="region of interest" description="Disordered" evidence="2">
    <location>
        <begin position="226"/>
        <end position="363"/>
    </location>
</feature>
<dbReference type="GO" id="GO:0005737">
    <property type="term" value="C:cytoplasm"/>
    <property type="evidence" value="ECO:0007669"/>
    <property type="project" value="TreeGrafter"/>
</dbReference>
<dbReference type="EMBL" id="ML220130">
    <property type="protein sequence ID" value="TGZ79628.1"/>
    <property type="molecule type" value="Genomic_DNA"/>
</dbReference>
<name>A0A4S2MT26_9PEZI</name>
<reference evidence="3 4" key="1">
    <citation type="submission" date="2019-04" db="EMBL/GenBank/DDBJ databases">
        <title>Comparative genomics and transcriptomics to analyze fruiting body development in filamentous ascomycetes.</title>
        <authorList>
            <consortium name="DOE Joint Genome Institute"/>
            <person name="Lutkenhaus R."/>
            <person name="Traeger S."/>
            <person name="Breuer J."/>
            <person name="Kuo A."/>
            <person name="Lipzen A."/>
            <person name="Pangilinan J."/>
            <person name="Dilworth D."/>
            <person name="Sandor L."/>
            <person name="Poggeler S."/>
            <person name="Barry K."/>
            <person name="Grigoriev I.V."/>
            <person name="Nowrousian M."/>
        </authorList>
    </citation>
    <scope>NUCLEOTIDE SEQUENCE [LARGE SCALE GENOMIC DNA]</scope>
    <source>
        <strain evidence="3 4">CBS 389.68</strain>
    </source>
</reference>
<evidence type="ECO:0000256" key="2">
    <source>
        <dbReference type="SAM" id="MobiDB-lite"/>
    </source>
</evidence>
<feature type="compositionally biased region" description="Basic and acidic residues" evidence="2">
    <location>
        <begin position="351"/>
        <end position="363"/>
    </location>
</feature>
<accession>A0A4S2MT26</accession>
<comment type="similarity">
    <text evidence="1">Belongs to the PPP4R2 family.</text>
</comment>
<dbReference type="GO" id="GO:0030289">
    <property type="term" value="C:protein phosphatase 4 complex"/>
    <property type="evidence" value="ECO:0007669"/>
    <property type="project" value="InterPro"/>
</dbReference>
<evidence type="ECO:0000313" key="4">
    <source>
        <dbReference type="Proteomes" id="UP000298138"/>
    </source>
</evidence>
<evidence type="ECO:0000313" key="3">
    <source>
        <dbReference type="EMBL" id="TGZ79628.1"/>
    </source>
</evidence>
<feature type="compositionally biased region" description="Low complexity" evidence="2">
    <location>
        <begin position="68"/>
        <end position="80"/>
    </location>
</feature>
<dbReference type="STRING" id="341454.A0A4S2MT26"/>
<proteinExistence type="inferred from homology"/>
<feature type="compositionally biased region" description="Acidic residues" evidence="2">
    <location>
        <begin position="334"/>
        <end position="350"/>
    </location>
</feature>
<feature type="region of interest" description="Disordered" evidence="2">
    <location>
        <begin position="39"/>
        <end position="91"/>
    </location>
</feature>
<dbReference type="PANTHER" id="PTHR16487:SF0">
    <property type="entry name" value="PROTEIN PHOSPHATASE 4 REGULATORY SUBUNIT 2-RELATED"/>
    <property type="match status" value="1"/>
</dbReference>
<dbReference type="OrthoDB" id="341898at2759"/>
<feature type="compositionally biased region" description="Polar residues" evidence="2">
    <location>
        <begin position="56"/>
        <end position="67"/>
    </location>
</feature>
<gene>
    <name evidence="3" type="ORF">EX30DRAFT_396964</name>
</gene>
<dbReference type="GO" id="GO:0005634">
    <property type="term" value="C:nucleus"/>
    <property type="evidence" value="ECO:0007669"/>
    <property type="project" value="TreeGrafter"/>
</dbReference>
<keyword evidence="4" id="KW-1185">Reference proteome</keyword>
<feature type="compositionally biased region" description="Basic and acidic residues" evidence="2">
    <location>
        <begin position="285"/>
        <end position="312"/>
    </location>
</feature>
<feature type="compositionally biased region" description="Acidic residues" evidence="2">
    <location>
        <begin position="267"/>
        <end position="284"/>
    </location>
</feature>
<organism evidence="3 4">
    <name type="scientific">Ascodesmis nigricans</name>
    <dbReference type="NCBI Taxonomy" id="341454"/>
    <lineage>
        <taxon>Eukaryota</taxon>
        <taxon>Fungi</taxon>
        <taxon>Dikarya</taxon>
        <taxon>Ascomycota</taxon>
        <taxon>Pezizomycotina</taxon>
        <taxon>Pezizomycetes</taxon>
        <taxon>Pezizales</taxon>
        <taxon>Ascodesmidaceae</taxon>
        <taxon>Ascodesmis</taxon>
    </lineage>
</organism>